<dbReference type="InterPro" id="IPR013389">
    <property type="entry name" value="CRISPR-assoc_prot_Cas8b"/>
</dbReference>
<dbReference type="GeneID" id="79268372"/>
<name>A0ABD5ZT33_9EURY</name>
<evidence type="ECO:0000313" key="3">
    <source>
        <dbReference type="Proteomes" id="UP001596398"/>
    </source>
</evidence>
<dbReference type="EMBL" id="JBHTAP010000002">
    <property type="protein sequence ID" value="MFC7236633.1"/>
    <property type="molecule type" value="Genomic_DNA"/>
</dbReference>
<proteinExistence type="predicted"/>
<gene>
    <name evidence="2" type="ORF">ACFQJ4_15135</name>
</gene>
<reference evidence="2 3" key="1">
    <citation type="journal article" date="2019" name="Int. J. Syst. Evol. Microbiol.">
        <title>The Global Catalogue of Microorganisms (GCM) 10K type strain sequencing project: providing services to taxonomists for standard genome sequencing and annotation.</title>
        <authorList>
            <consortium name="The Broad Institute Genomics Platform"/>
            <consortium name="The Broad Institute Genome Sequencing Center for Infectious Disease"/>
            <person name="Wu L."/>
            <person name="Ma J."/>
        </authorList>
    </citation>
    <scope>NUCLEOTIDE SEQUENCE [LARGE SCALE GENOMIC DNA]</scope>
    <source>
        <strain evidence="2 3">DT85</strain>
    </source>
</reference>
<comment type="caution">
    <text evidence="2">The sequence shown here is derived from an EMBL/GenBank/DDBJ whole genome shotgun (WGS) entry which is preliminary data.</text>
</comment>
<sequence>MAEPDPDIVEQYLPDGPISSLRRIQALYGALAEAEAGDADGEFGLYYTPGDLSGYVTQGEDTRYLATAHVDLTGESPELTDVSVRPLQPSDVDMLGYARYPPGRGIDHSITHRGAKGGSDSEQTVGYLKQRLYRWTNGGGAEPAIGELADEHPDGWVITQLAALGGKDDIEEQLTQHVEQEFPATEPRVTATVAITIDPGELEHAPEGASGVGEFYPGQLHVLNAGMRARKLEKLSRKNLEDSDPPSRGQGACMVTGKEAEVFGTAQDPLAFYTVQHAEKFPHLSKSDAWRSHSISAEAALLIQSGGAFVDECSRTRGGIRVYTLPYFVDCSVDDAIDLHRLITGDATSIGDYHDQGEELFPDAVERLRFYVIGVRNDSGDINVLFEEPSVTAYWPRRVAQAHTTTINTETSTTFDSTAGFAGLRGDSSFRHLGQAGRHPNTMLRAVVDGTYARDTLERPFEEAPVSDDPREWLTQSLLTGQEIPVERLLSEYVARLEDETDLANDQYGTYVLYVQIAQLEALARAGLLVSQTGQTELTTPPRMHDSTTDTTEPPTAFADGGTPTDQPSIAFPEPTDDGELKLSSLREYRLARFIDERPALADNPERRGVFLAGVLLGQLAHHQRRNRDMNQTLRDMHPAHRMTGARLSRLFPELISKSSAYATEMKSSSTQLFSETIERLIDAVGDHPPSERDWALPVEDIRFHFAVGTAYGADAQSQAYELRDEHRPSEPADDA</sequence>
<dbReference type="AlphaFoldDB" id="A0ABD5ZT33"/>
<feature type="compositionally biased region" description="Basic and acidic residues" evidence="1">
    <location>
        <begin position="722"/>
        <end position="736"/>
    </location>
</feature>
<evidence type="ECO:0000256" key="1">
    <source>
        <dbReference type="SAM" id="MobiDB-lite"/>
    </source>
</evidence>
<organism evidence="2 3">
    <name type="scientific">Halosegnis marinus</name>
    <dbReference type="NCBI Taxonomy" id="3034023"/>
    <lineage>
        <taxon>Archaea</taxon>
        <taxon>Methanobacteriati</taxon>
        <taxon>Methanobacteriota</taxon>
        <taxon>Stenosarchaea group</taxon>
        <taxon>Halobacteria</taxon>
        <taxon>Halobacteriales</taxon>
        <taxon>Natronomonadaceae</taxon>
        <taxon>Halosegnis</taxon>
    </lineage>
</organism>
<evidence type="ECO:0000313" key="2">
    <source>
        <dbReference type="EMBL" id="MFC7236633.1"/>
    </source>
</evidence>
<dbReference type="Pfam" id="PF09484">
    <property type="entry name" value="Cas_TM1802"/>
    <property type="match status" value="2"/>
</dbReference>
<feature type="region of interest" description="Disordered" evidence="1">
    <location>
        <begin position="534"/>
        <end position="579"/>
    </location>
</feature>
<accession>A0ABD5ZT33</accession>
<dbReference type="RefSeq" id="WP_276236225.1">
    <property type="nucleotide sequence ID" value="NZ_CP119803.1"/>
</dbReference>
<feature type="region of interest" description="Disordered" evidence="1">
    <location>
        <begin position="717"/>
        <end position="736"/>
    </location>
</feature>
<dbReference type="Proteomes" id="UP001596398">
    <property type="component" value="Unassembled WGS sequence"/>
</dbReference>
<keyword evidence="3" id="KW-1185">Reference proteome</keyword>
<protein>
    <submittedName>
        <fullName evidence="2">TM1802 family CRISPR-associated protein</fullName>
    </submittedName>
</protein>